<feature type="transmembrane region" description="Helical" evidence="2">
    <location>
        <begin position="23"/>
        <end position="44"/>
    </location>
</feature>
<dbReference type="GO" id="GO:0004175">
    <property type="term" value="F:endopeptidase activity"/>
    <property type="evidence" value="ECO:0007669"/>
    <property type="project" value="UniProtKB-ARBA"/>
</dbReference>
<keyword evidence="4" id="KW-0482">Metalloprotease</keyword>
<sequence length="249" mass="25649">MSSDRPTHDTTRSEGSPRRERSAPWYVAGAFALTVAGIVASILLSVPAFFVGIDTLVGFTLSIVLGEAGYALVAVAFVVLTGRGLSSFGLGLPPSWGLVALVTVGVFVFRTAVVVGAVVVGVEPSPPSITGVDLPLETMLAVLVPASLLVVGPAEELLFRGTVQPYLRERFSPNAAIVGAGVLFAAIHVFALIVASPASAAVSLGVILVVGLAMGWLYERTGSVLAPMVAHGGYNALIFGSAYFLTRLV</sequence>
<evidence type="ECO:0000259" key="3">
    <source>
        <dbReference type="Pfam" id="PF02517"/>
    </source>
</evidence>
<dbReference type="PANTHER" id="PTHR36435:SF1">
    <property type="entry name" value="CAAX AMINO TERMINAL PROTEASE FAMILY PROTEIN"/>
    <property type="match status" value="1"/>
</dbReference>
<dbReference type="EMBL" id="CP104003">
    <property type="protein sequence ID" value="UWM53519.1"/>
    <property type="molecule type" value="Genomic_DNA"/>
</dbReference>
<feature type="transmembrane region" description="Helical" evidence="2">
    <location>
        <begin position="174"/>
        <end position="194"/>
    </location>
</feature>
<evidence type="ECO:0000313" key="5">
    <source>
        <dbReference type="Proteomes" id="UP001057580"/>
    </source>
</evidence>
<keyword evidence="2" id="KW-1133">Transmembrane helix</keyword>
<gene>
    <name evidence="4" type="ORF">N0B31_15395</name>
</gene>
<evidence type="ECO:0000256" key="2">
    <source>
        <dbReference type="SAM" id="Phobius"/>
    </source>
</evidence>
<feature type="transmembrane region" description="Helical" evidence="2">
    <location>
        <begin position="56"/>
        <end position="78"/>
    </location>
</feature>
<accession>A0A9E7R0Q7</accession>
<dbReference type="Proteomes" id="UP001057580">
    <property type="component" value="Chromosome"/>
</dbReference>
<feature type="transmembrane region" description="Helical" evidence="2">
    <location>
        <begin position="134"/>
        <end position="154"/>
    </location>
</feature>
<keyword evidence="4" id="KW-0378">Hydrolase</keyword>
<feature type="region of interest" description="Disordered" evidence="1">
    <location>
        <begin position="1"/>
        <end position="20"/>
    </location>
</feature>
<proteinExistence type="predicted"/>
<dbReference type="Pfam" id="PF02517">
    <property type="entry name" value="Rce1-like"/>
    <property type="match status" value="1"/>
</dbReference>
<feature type="domain" description="CAAX prenyl protease 2/Lysostaphin resistance protein A-like" evidence="3">
    <location>
        <begin position="140"/>
        <end position="237"/>
    </location>
</feature>
<dbReference type="RefSeq" id="WP_260592513.1">
    <property type="nucleotide sequence ID" value="NZ_CP104003.1"/>
</dbReference>
<evidence type="ECO:0000313" key="4">
    <source>
        <dbReference type="EMBL" id="UWM53519.1"/>
    </source>
</evidence>
<dbReference type="GO" id="GO:0008237">
    <property type="term" value="F:metallopeptidase activity"/>
    <property type="evidence" value="ECO:0007669"/>
    <property type="project" value="UniProtKB-KW"/>
</dbReference>
<feature type="transmembrane region" description="Helical" evidence="2">
    <location>
        <begin position="201"/>
        <end position="218"/>
    </location>
</feature>
<dbReference type="InterPro" id="IPR003675">
    <property type="entry name" value="Rce1/LyrA-like_dom"/>
</dbReference>
<keyword evidence="4" id="KW-0645">Protease</keyword>
<dbReference type="GeneID" id="74943835"/>
<protein>
    <submittedName>
        <fullName evidence="4">CPBP family intramembrane metalloprotease</fullName>
    </submittedName>
</protein>
<organism evidence="4 5">
    <name type="scientific">Salinirubellus salinus</name>
    <dbReference type="NCBI Taxonomy" id="1364945"/>
    <lineage>
        <taxon>Archaea</taxon>
        <taxon>Methanobacteriati</taxon>
        <taxon>Methanobacteriota</taxon>
        <taxon>Stenosarchaea group</taxon>
        <taxon>Halobacteria</taxon>
        <taxon>Halobacteriales</taxon>
        <taxon>Natronomonadaceae</taxon>
        <taxon>Salinirubellus</taxon>
    </lineage>
</organism>
<keyword evidence="2" id="KW-0812">Transmembrane</keyword>
<feature type="transmembrane region" description="Helical" evidence="2">
    <location>
        <begin position="98"/>
        <end position="122"/>
    </location>
</feature>
<keyword evidence="2" id="KW-0472">Membrane</keyword>
<name>A0A9E7R0Q7_9EURY</name>
<evidence type="ECO:0000256" key="1">
    <source>
        <dbReference type="SAM" id="MobiDB-lite"/>
    </source>
</evidence>
<dbReference type="InterPro" id="IPR052710">
    <property type="entry name" value="CAAX_protease"/>
</dbReference>
<feature type="transmembrane region" description="Helical" evidence="2">
    <location>
        <begin position="224"/>
        <end position="245"/>
    </location>
</feature>
<dbReference type="KEGG" id="ssai:N0B31_15395"/>
<keyword evidence="5" id="KW-1185">Reference proteome</keyword>
<dbReference type="PANTHER" id="PTHR36435">
    <property type="entry name" value="SLR1288 PROTEIN"/>
    <property type="match status" value="1"/>
</dbReference>
<dbReference type="AlphaFoldDB" id="A0A9E7R0Q7"/>
<dbReference type="GO" id="GO:0080120">
    <property type="term" value="P:CAAX-box protein maturation"/>
    <property type="evidence" value="ECO:0007669"/>
    <property type="project" value="UniProtKB-ARBA"/>
</dbReference>
<reference evidence="4" key="1">
    <citation type="submission" date="2022-09" db="EMBL/GenBank/DDBJ databases">
        <title>Diverse halophilic archaea isolated from saline environments.</title>
        <authorList>
            <person name="Cui H.-L."/>
        </authorList>
    </citation>
    <scope>NUCLEOTIDE SEQUENCE</scope>
    <source>
        <strain evidence="4">ZS-35-S2</strain>
    </source>
</reference>